<evidence type="ECO:0000313" key="1">
    <source>
        <dbReference type="EMBL" id="KAI0062418.1"/>
    </source>
</evidence>
<accession>A0ACB8T1M3</accession>
<sequence length="549" mass="60763">MKRLQSNSSSSSPSPLQKRPKRPPSPSSSNAASNFLHGRNIYILQAKLTPATIAELFALAEKGGATVVSNPEDAEVVVTAVGMRKRLERHLDWEVAKSKALVTPAWLRDSFAQGQALPCGSYAALSSLHDTTVANCPTDSDSEPEVAPAPSTAYSKSHTQKLDIENIPENLLPPRTFPKTDLAKLDHTARFSCARASPLTCLNQGLCNELDVMRRLRELEGEERSALSYRRAVASIKSYPRKLSLSDHAEIHRLPYIGAKIFKMVEEYLDTGKIGEVEAARKSERFTSLQLFASVYGIGPSTARDLYARGLRSVRDLEAFYEVEGPLEVGAVETDAGAQGVDMDIKIALGLRQELALPIPRVEVEMIHRVIMDELEVVQPGCVSTIVGGYRRGKTASNDVDIVFTHPDGTKTVGLCTKLVKRLHERGLVTHVMHLSSFHAHNALRTHHWDSLEKSLTVFRPPSPDATRRRVDLIFALPQTYWTAVVGWTGSTMFERDLRSAAKAQGMKFDSSGITRRHDSKVFYPRTEKEVFDIFGLPWIDPSLRNADA</sequence>
<reference evidence="1" key="2">
    <citation type="journal article" date="2022" name="New Phytol.">
        <title>Evolutionary transition to the ectomycorrhizal habit in the genomes of a hyperdiverse lineage of mushroom-forming fungi.</title>
        <authorList>
            <person name="Looney B."/>
            <person name="Miyauchi S."/>
            <person name="Morin E."/>
            <person name="Drula E."/>
            <person name="Courty P.E."/>
            <person name="Kohler A."/>
            <person name="Kuo A."/>
            <person name="LaButti K."/>
            <person name="Pangilinan J."/>
            <person name="Lipzen A."/>
            <person name="Riley R."/>
            <person name="Andreopoulos W."/>
            <person name="He G."/>
            <person name="Johnson J."/>
            <person name="Nolan M."/>
            <person name="Tritt A."/>
            <person name="Barry K.W."/>
            <person name="Grigoriev I.V."/>
            <person name="Nagy L.G."/>
            <person name="Hibbett D."/>
            <person name="Henrissat B."/>
            <person name="Matheny P.B."/>
            <person name="Labbe J."/>
            <person name="Martin F.M."/>
        </authorList>
    </citation>
    <scope>NUCLEOTIDE SEQUENCE</scope>
    <source>
        <strain evidence="1">HHB10654</strain>
    </source>
</reference>
<organism evidence="1 2">
    <name type="scientific">Artomyces pyxidatus</name>
    <dbReference type="NCBI Taxonomy" id="48021"/>
    <lineage>
        <taxon>Eukaryota</taxon>
        <taxon>Fungi</taxon>
        <taxon>Dikarya</taxon>
        <taxon>Basidiomycota</taxon>
        <taxon>Agaricomycotina</taxon>
        <taxon>Agaricomycetes</taxon>
        <taxon>Russulales</taxon>
        <taxon>Auriscalpiaceae</taxon>
        <taxon>Artomyces</taxon>
    </lineage>
</organism>
<keyword evidence="2" id="KW-1185">Reference proteome</keyword>
<dbReference type="EMBL" id="MU277207">
    <property type="protein sequence ID" value="KAI0062418.1"/>
    <property type="molecule type" value="Genomic_DNA"/>
</dbReference>
<gene>
    <name evidence="1" type="ORF">BV25DRAFT_1825403</name>
</gene>
<evidence type="ECO:0000313" key="2">
    <source>
        <dbReference type="Proteomes" id="UP000814140"/>
    </source>
</evidence>
<name>A0ACB8T1M3_9AGAM</name>
<dbReference type="Proteomes" id="UP000814140">
    <property type="component" value="Unassembled WGS sequence"/>
</dbReference>
<comment type="caution">
    <text evidence="1">The sequence shown here is derived from an EMBL/GenBank/DDBJ whole genome shotgun (WGS) entry which is preliminary data.</text>
</comment>
<protein>
    <submittedName>
        <fullName evidence="1">Nucleotidyltransferase</fullName>
    </submittedName>
</protein>
<reference evidence="1" key="1">
    <citation type="submission" date="2021-03" db="EMBL/GenBank/DDBJ databases">
        <authorList>
            <consortium name="DOE Joint Genome Institute"/>
            <person name="Ahrendt S."/>
            <person name="Looney B.P."/>
            <person name="Miyauchi S."/>
            <person name="Morin E."/>
            <person name="Drula E."/>
            <person name="Courty P.E."/>
            <person name="Chicoki N."/>
            <person name="Fauchery L."/>
            <person name="Kohler A."/>
            <person name="Kuo A."/>
            <person name="Labutti K."/>
            <person name="Pangilinan J."/>
            <person name="Lipzen A."/>
            <person name="Riley R."/>
            <person name="Andreopoulos W."/>
            <person name="He G."/>
            <person name="Johnson J."/>
            <person name="Barry K.W."/>
            <person name="Grigoriev I.V."/>
            <person name="Nagy L."/>
            <person name="Hibbett D."/>
            <person name="Henrissat B."/>
            <person name="Matheny P.B."/>
            <person name="Labbe J."/>
            <person name="Martin F."/>
        </authorList>
    </citation>
    <scope>NUCLEOTIDE SEQUENCE</scope>
    <source>
        <strain evidence="1">HHB10654</strain>
    </source>
</reference>
<proteinExistence type="predicted"/>